<dbReference type="Proteomes" id="UP001454036">
    <property type="component" value="Unassembled WGS sequence"/>
</dbReference>
<keyword evidence="2" id="KW-1185">Reference proteome</keyword>
<proteinExistence type="predicted"/>
<protein>
    <recommendedName>
        <fullName evidence="3">Secreted protein</fullName>
    </recommendedName>
</protein>
<sequence>MAGFLSASGAFAASLFLVLYSRGFSNLILPLTYYSGLRSVFLGVLHQLSNMGLHSFPVPGVVDRLSSSSASRVFWDSRYLSCSTSRALWCFCYPPCGASGASNGPLP</sequence>
<evidence type="ECO:0000313" key="1">
    <source>
        <dbReference type="EMBL" id="GAA0160172.1"/>
    </source>
</evidence>
<dbReference type="AlphaFoldDB" id="A0AAV3QAL6"/>
<name>A0AAV3QAL6_LITER</name>
<accession>A0AAV3QAL6</accession>
<organism evidence="1 2">
    <name type="scientific">Lithospermum erythrorhizon</name>
    <name type="common">Purple gromwell</name>
    <name type="synonym">Lithospermum officinale var. erythrorhizon</name>
    <dbReference type="NCBI Taxonomy" id="34254"/>
    <lineage>
        <taxon>Eukaryota</taxon>
        <taxon>Viridiplantae</taxon>
        <taxon>Streptophyta</taxon>
        <taxon>Embryophyta</taxon>
        <taxon>Tracheophyta</taxon>
        <taxon>Spermatophyta</taxon>
        <taxon>Magnoliopsida</taxon>
        <taxon>eudicotyledons</taxon>
        <taxon>Gunneridae</taxon>
        <taxon>Pentapetalae</taxon>
        <taxon>asterids</taxon>
        <taxon>lamiids</taxon>
        <taxon>Boraginales</taxon>
        <taxon>Boraginaceae</taxon>
        <taxon>Boraginoideae</taxon>
        <taxon>Lithospermeae</taxon>
        <taxon>Lithospermum</taxon>
    </lineage>
</organism>
<evidence type="ECO:0008006" key="3">
    <source>
        <dbReference type="Google" id="ProtNLM"/>
    </source>
</evidence>
<dbReference type="EMBL" id="BAABME010020352">
    <property type="protein sequence ID" value="GAA0160172.1"/>
    <property type="molecule type" value="Genomic_DNA"/>
</dbReference>
<gene>
    <name evidence="1" type="ORF">LIER_38990</name>
</gene>
<comment type="caution">
    <text evidence="1">The sequence shown here is derived from an EMBL/GenBank/DDBJ whole genome shotgun (WGS) entry which is preliminary data.</text>
</comment>
<evidence type="ECO:0000313" key="2">
    <source>
        <dbReference type="Proteomes" id="UP001454036"/>
    </source>
</evidence>
<reference evidence="1 2" key="1">
    <citation type="submission" date="2024-01" db="EMBL/GenBank/DDBJ databases">
        <title>The complete chloroplast genome sequence of Lithospermum erythrorhizon: insights into the phylogenetic relationship among Boraginaceae species and the maternal lineages of purple gromwells.</title>
        <authorList>
            <person name="Okada T."/>
            <person name="Watanabe K."/>
        </authorList>
    </citation>
    <scope>NUCLEOTIDE SEQUENCE [LARGE SCALE GENOMIC DNA]</scope>
</reference>